<name>U2M0F1_9FIRM</name>
<feature type="transmembrane region" description="Helical" evidence="1">
    <location>
        <begin position="38"/>
        <end position="59"/>
    </location>
</feature>
<keyword evidence="1" id="KW-0812">Transmembrane</keyword>
<reference evidence="2 3" key="1">
    <citation type="submission" date="2013-07" db="EMBL/GenBank/DDBJ databases">
        <authorList>
            <person name="Weinstock G."/>
            <person name="Sodergren E."/>
            <person name="Wylie T."/>
            <person name="Fulton L."/>
            <person name="Fulton R."/>
            <person name="Fronick C."/>
            <person name="O'Laughlin M."/>
            <person name="Godfrey J."/>
            <person name="Miner T."/>
            <person name="Herter B."/>
            <person name="Appelbaum E."/>
            <person name="Cordes M."/>
            <person name="Lek S."/>
            <person name="Wollam A."/>
            <person name="Pepin K.H."/>
            <person name="Palsikar V.B."/>
            <person name="Mitreva M."/>
            <person name="Wilson R.K."/>
        </authorList>
    </citation>
    <scope>NUCLEOTIDE SEQUENCE [LARGE SCALE GENOMIC DNA]</scope>
    <source>
        <strain evidence="2 3">ATCC 27760</strain>
    </source>
</reference>
<comment type="caution">
    <text evidence="2">The sequence shown here is derived from an EMBL/GenBank/DDBJ whole genome shotgun (WGS) entry which is preliminary data.</text>
</comment>
<keyword evidence="1" id="KW-1133">Transmembrane helix</keyword>
<evidence type="ECO:0008006" key="4">
    <source>
        <dbReference type="Google" id="ProtNLM"/>
    </source>
</evidence>
<sequence>MVYNLTECAALFFAYAAMGWFMEVLYMGVRERHLTNRGFLLGPCCPIYGAGMLGITLLFQGSHYGYWHVFFSIILLCSLLEYAVSALMERVFHTRWWDYHDMKFNIHGRICLETMLPFGLLGTFALYRINPFLMMLFHRIPGYVSGKLVTGVVVLFLADLVISVCVLRNLSLPDGDADHTAEISRRVWEDLKKRLG</sequence>
<keyword evidence="1" id="KW-0472">Membrane</keyword>
<dbReference type="InterPro" id="IPR010540">
    <property type="entry name" value="CmpB_TMEM229"/>
</dbReference>
<dbReference type="Proteomes" id="UP000016662">
    <property type="component" value="Unassembled WGS sequence"/>
</dbReference>
<organism evidence="2 3">
    <name type="scientific">Ruminococcus callidus ATCC 27760</name>
    <dbReference type="NCBI Taxonomy" id="411473"/>
    <lineage>
        <taxon>Bacteria</taxon>
        <taxon>Bacillati</taxon>
        <taxon>Bacillota</taxon>
        <taxon>Clostridia</taxon>
        <taxon>Eubacteriales</taxon>
        <taxon>Oscillospiraceae</taxon>
        <taxon>Ruminococcus</taxon>
    </lineage>
</organism>
<dbReference type="eggNOG" id="COG4905">
    <property type="taxonomic scope" value="Bacteria"/>
</dbReference>
<dbReference type="Pfam" id="PF06541">
    <property type="entry name" value="ABC_trans_CmpB"/>
    <property type="match status" value="1"/>
</dbReference>
<accession>U2M0F1</accession>
<feature type="transmembrane region" description="Helical" evidence="1">
    <location>
        <begin position="65"/>
        <end position="89"/>
    </location>
</feature>
<feature type="transmembrane region" description="Helical" evidence="1">
    <location>
        <begin position="149"/>
        <end position="167"/>
    </location>
</feature>
<dbReference type="STRING" id="411473.RUMCAL_01671"/>
<evidence type="ECO:0000313" key="2">
    <source>
        <dbReference type="EMBL" id="ERJ95219.1"/>
    </source>
</evidence>
<keyword evidence="3" id="KW-1185">Reference proteome</keyword>
<evidence type="ECO:0000313" key="3">
    <source>
        <dbReference type="Proteomes" id="UP000016662"/>
    </source>
</evidence>
<dbReference type="OrthoDB" id="9789229at2"/>
<proteinExistence type="predicted"/>
<feature type="transmembrane region" description="Helical" evidence="1">
    <location>
        <begin position="110"/>
        <end position="129"/>
    </location>
</feature>
<dbReference type="EMBL" id="AWVF01000211">
    <property type="protein sequence ID" value="ERJ95219.1"/>
    <property type="molecule type" value="Genomic_DNA"/>
</dbReference>
<dbReference type="HOGENOM" id="CLU_055257_4_2_9"/>
<protein>
    <recommendedName>
        <fullName evidence="4">ABC transporter permease</fullName>
    </recommendedName>
</protein>
<gene>
    <name evidence="2" type="ORF">RUMCAL_01671</name>
</gene>
<feature type="transmembrane region" description="Helical" evidence="1">
    <location>
        <begin position="12"/>
        <end position="29"/>
    </location>
</feature>
<dbReference type="AlphaFoldDB" id="U2M0F1"/>
<evidence type="ECO:0000256" key="1">
    <source>
        <dbReference type="SAM" id="Phobius"/>
    </source>
</evidence>
<dbReference type="RefSeq" id="WP_021683142.1">
    <property type="nucleotide sequence ID" value="NZ_KI260465.1"/>
</dbReference>
<dbReference type="PATRIC" id="fig|411473.3.peg.1365"/>